<evidence type="ECO:0000256" key="10">
    <source>
        <dbReference type="ARBA" id="ARBA00022960"/>
    </source>
</evidence>
<evidence type="ECO:0000313" key="20">
    <source>
        <dbReference type="Proteomes" id="UP000266016"/>
    </source>
</evidence>
<dbReference type="GO" id="GO:0008360">
    <property type="term" value="P:regulation of cell shape"/>
    <property type="evidence" value="ECO:0007669"/>
    <property type="project" value="UniProtKB-KW"/>
</dbReference>
<evidence type="ECO:0000256" key="5">
    <source>
        <dbReference type="ARBA" id="ARBA00022645"/>
    </source>
</evidence>
<organism evidence="19 20">
    <name type="scientific">Peribacillus asahii</name>
    <dbReference type="NCBI Taxonomy" id="228899"/>
    <lineage>
        <taxon>Bacteria</taxon>
        <taxon>Bacillati</taxon>
        <taxon>Bacillota</taxon>
        <taxon>Bacilli</taxon>
        <taxon>Bacillales</taxon>
        <taxon>Bacillaceae</taxon>
        <taxon>Peribacillus</taxon>
    </lineage>
</organism>
<dbReference type="SUPFAM" id="SSF53955">
    <property type="entry name" value="Lysozyme-like"/>
    <property type="match status" value="1"/>
</dbReference>
<protein>
    <submittedName>
        <fullName evidence="19">Penicillin-binding protein</fullName>
    </submittedName>
</protein>
<keyword evidence="6" id="KW-0645">Protease</keyword>
<accession>A0A398B740</accession>
<proteinExistence type="inferred from homology"/>
<evidence type="ECO:0000256" key="3">
    <source>
        <dbReference type="ARBA" id="ARBA00007739"/>
    </source>
</evidence>
<keyword evidence="20" id="KW-1185">Reference proteome</keyword>
<keyword evidence="4" id="KW-1003">Cell membrane</keyword>
<dbReference type="InterPro" id="IPR050396">
    <property type="entry name" value="Glycosyltr_51/Transpeptidase"/>
</dbReference>
<sequence>MRKFLGSLFILSLIPLVTGLIFLASQEWNKAESVQKVLDDNISIDTIQLEETSYMTDNQGKVISEISLEKNRVNLSDEEIPTFLKDLFVTIEDRQFYHHEGIDAVAIGRAVVANSQSTSIEQGASTITQQLARNVYLTHERTYDRKITELLYAYQMERLFSKEEILDLYINAIYFNNGTYGIEAASQFYFNTPAKKLSKAQLAFLAAIPNNPERYNPLKHFEATKNRQERILRQMVEAEFLSEKQYKKLVQEKITLNVRTKVDNYPDYVTYVHHELKQLVAAREGLTARLASKDQTVRKQAEKQLQTKVTKLLNSGVTIHTALDPHLQTTAKQALNNGIAYGDIEGAAVVIQHHTQELVSLIGGKNYKKNSFNRAYQSYRQPGSAIKPLLVYAPYIEKTGASVYSQVSGANYCKNGYCPQNYGGATYGMVPLKTALARSYNTPAVRLLDATGIETSFEYLDAFQFEQVSEQDHRLPAAVGGFTYGMSPLELTRAFTSFYDGSYQPARAIVKVTDPEGKTLYKWKDKQKQVWSPATVAKMRELLHEVTVRGTAKAAYFPTGYIGGKTGTTNGVKDIWFVGLTDSYTTGVWVGRDKPSSIESIYHSSPHVRIWRNISQQAEAR</sequence>
<keyword evidence="13" id="KW-0511">Multifunctional enzyme</keyword>
<dbReference type="InterPro" id="IPR023346">
    <property type="entry name" value="Lysozyme-like_dom_sf"/>
</dbReference>
<evidence type="ECO:0000256" key="1">
    <source>
        <dbReference type="ARBA" id="ARBA00004236"/>
    </source>
</evidence>
<dbReference type="InterPro" id="IPR012338">
    <property type="entry name" value="Beta-lactam/transpept-like"/>
</dbReference>
<dbReference type="SUPFAM" id="SSF56601">
    <property type="entry name" value="beta-lactamase/transpeptidase-like"/>
    <property type="match status" value="1"/>
</dbReference>
<dbReference type="EMBL" id="QWVS01000018">
    <property type="protein sequence ID" value="RID85361.1"/>
    <property type="molecule type" value="Genomic_DNA"/>
</dbReference>
<keyword evidence="14" id="KW-0961">Cell wall biogenesis/degradation</keyword>
<evidence type="ECO:0000256" key="6">
    <source>
        <dbReference type="ARBA" id="ARBA00022670"/>
    </source>
</evidence>
<feature type="domain" description="Penicillin-binding protein transpeptidase" evidence="17">
    <location>
        <begin position="346"/>
        <end position="583"/>
    </location>
</feature>
<dbReference type="FunFam" id="1.10.3810.10:FF:000001">
    <property type="entry name" value="Penicillin-binding protein 1A"/>
    <property type="match status" value="1"/>
</dbReference>
<dbReference type="GO" id="GO:0030288">
    <property type="term" value="C:outer membrane-bounded periplasmic space"/>
    <property type="evidence" value="ECO:0007669"/>
    <property type="project" value="TreeGrafter"/>
</dbReference>
<dbReference type="GO" id="GO:0008955">
    <property type="term" value="F:peptidoglycan glycosyltransferase activity"/>
    <property type="evidence" value="ECO:0007669"/>
    <property type="project" value="UniProtKB-EC"/>
</dbReference>
<reference evidence="19 20" key="1">
    <citation type="submission" date="2018-08" db="EMBL/GenBank/DDBJ databases">
        <title>Bacillus jemisoniae sp. nov., Bacillus chryseoplanitiae sp. nov., Bacillus resnikiae sp. nov., and Bacillus frankliniae sp. nov., isolated from Viking spacecraft and associated surfaces.</title>
        <authorList>
            <person name="Seuylemezian A."/>
            <person name="Vaishampayan P."/>
        </authorList>
    </citation>
    <scope>NUCLEOTIDE SEQUENCE [LARGE SCALE GENOMIC DNA]</scope>
    <source>
        <strain evidence="19 20">MA001</strain>
    </source>
</reference>
<evidence type="ECO:0000256" key="14">
    <source>
        <dbReference type="ARBA" id="ARBA00023316"/>
    </source>
</evidence>
<feature type="domain" description="Glycosyl transferase family 51" evidence="18">
    <location>
        <begin position="60"/>
        <end position="235"/>
    </location>
</feature>
<keyword evidence="9" id="KW-0378">Hydrolase</keyword>
<dbReference type="InterPro" id="IPR001460">
    <property type="entry name" value="PCN-bd_Tpept"/>
</dbReference>
<comment type="catalytic activity">
    <reaction evidence="15">
        <text>Preferential cleavage: (Ac)2-L-Lys-D-Ala-|-D-Ala. Also transpeptidation of peptidyl-alanyl moieties that are N-acyl substituents of D-alanine.</text>
        <dbReference type="EC" id="3.4.16.4"/>
    </reaction>
</comment>
<comment type="similarity">
    <text evidence="3">In the N-terminal section; belongs to the glycosyltransferase 51 family.</text>
</comment>
<evidence type="ECO:0000256" key="8">
    <source>
        <dbReference type="ARBA" id="ARBA00022679"/>
    </source>
</evidence>
<dbReference type="GO" id="GO:0009002">
    <property type="term" value="F:serine-type D-Ala-D-Ala carboxypeptidase activity"/>
    <property type="evidence" value="ECO:0007669"/>
    <property type="project" value="UniProtKB-EC"/>
</dbReference>
<keyword evidence="10" id="KW-0133">Cell shape</keyword>
<evidence type="ECO:0000256" key="2">
    <source>
        <dbReference type="ARBA" id="ARBA00007090"/>
    </source>
</evidence>
<evidence type="ECO:0000256" key="11">
    <source>
        <dbReference type="ARBA" id="ARBA00022984"/>
    </source>
</evidence>
<dbReference type="Proteomes" id="UP000266016">
    <property type="component" value="Unassembled WGS sequence"/>
</dbReference>
<keyword evidence="12" id="KW-0472">Membrane</keyword>
<dbReference type="Pfam" id="PF00912">
    <property type="entry name" value="Transgly"/>
    <property type="match status" value="1"/>
</dbReference>
<dbReference type="AlphaFoldDB" id="A0A398B740"/>
<evidence type="ECO:0000256" key="7">
    <source>
        <dbReference type="ARBA" id="ARBA00022676"/>
    </source>
</evidence>
<keyword evidence="5" id="KW-0121">Carboxypeptidase</keyword>
<evidence type="ECO:0000256" key="4">
    <source>
        <dbReference type="ARBA" id="ARBA00022475"/>
    </source>
</evidence>
<dbReference type="Pfam" id="PF00905">
    <property type="entry name" value="Transpeptidase"/>
    <property type="match status" value="1"/>
</dbReference>
<dbReference type="GO" id="GO:0005886">
    <property type="term" value="C:plasma membrane"/>
    <property type="evidence" value="ECO:0007669"/>
    <property type="project" value="UniProtKB-SubCell"/>
</dbReference>
<comment type="subcellular location">
    <subcellularLocation>
        <location evidence="1">Cell membrane</location>
    </subcellularLocation>
</comment>
<evidence type="ECO:0000256" key="16">
    <source>
        <dbReference type="ARBA" id="ARBA00049902"/>
    </source>
</evidence>
<evidence type="ECO:0000259" key="18">
    <source>
        <dbReference type="Pfam" id="PF00912"/>
    </source>
</evidence>
<dbReference type="InterPro" id="IPR036950">
    <property type="entry name" value="PBP_transglycosylase"/>
</dbReference>
<evidence type="ECO:0000256" key="13">
    <source>
        <dbReference type="ARBA" id="ARBA00023268"/>
    </source>
</evidence>
<dbReference type="InterPro" id="IPR001264">
    <property type="entry name" value="Glyco_trans_51"/>
</dbReference>
<keyword evidence="7" id="KW-0328">Glycosyltransferase</keyword>
<dbReference type="GO" id="GO:0006508">
    <property type="term" value="P:proteolysis"/>
    <property type="evidence" value="ECO:0007669"/>
    <property type="project" value="UniProtKB-KW"/>
</dbReference>
<dbReference type="GO" id="GO:0071555">
    <property type="term" value="P:cell wall organization"/>
    <property type="evidence" value="ECO:0007669"/>
    <property type="project" value="UniProtKB-KW"/>
</dbReference>
<keyword evidence="8" id="KW-0808">Transferase</keyword>
<evidence type="ECO:0000256" key="15">
    <source>
        <dbReference type="ARBA" id="ARBA00034000"/>
    </source>
</evidence>
<evidence type="ECO:0000259" key="17">
    <source>
        <dbReference type="Pfam" id="PF00905"/>
    </source>
</evidence>
<evidence type="ECO:0000313" key="19">
    <source>
        <dbReference type="EMBL" id="RID85361.1"/>
    </source>
</evidence>
<comment type="caution">
    <text evidence="19">The sequence shown here is derived from an EMBL/GenBank/DDBJ whole genome shotgun (WGS) entry which is preliminary data.</text>
</comment>
<dbReference type="Gene3D" id="3.40.710.10">
    <property type="entry name" value="DD-peptidase/beta-lactamase superfamily"/>
    <property type="match status" value="1"/>
</dbReference>
<dbReference type="Gene3D" id="1.10.3810.10">
    <property type="entry name" value="Biosynthetic peptidoglycan transglycosylase-like"/>
    <property type="match status" value="1"/>
</dbReference>
<dbReference type="GO" id="GO:0008658">
    <property type="term" value="F:penicillin binding"/>
    <property type="evidence" value="ECO:0007669"/>
    <property type="project" value="InterPro"/>
</dbReference>
<dbReference type="PANTHER" id="PTHR32282:SF11">
    <property type="entry name" value="PENICILLIN-BINDING PROTEIN 1B"/>
    <property type="match status" value="1"/>
</dbReference>
<comment type="similarity">
    <text evidence="2">In the C-terminal section; belongs to the transpeptidase family.</text>
</comment>
<dbReference type="RefSeq" id="WP_119117257.1">
    <property type="nucleotide sequence ID" value="NZ_QWVS01000018.1"/>
</dbReference>
<evidence type="ECO:0000256" key="12">
    <source>
        <dbReference type="ARBA" id="ARBA00023136"/>
    </source>
</evidence>
<comment type="catalytic activity">
    <reaction evidence="16">
        <text>[GlcNAc-(1-&gt;4)-Mur2Ac(oyl-L-Ala-gamma-D-Glu-L-Lys-D-Ala-D-Ala)](n)-di-trans,octa-cis-undecaprenyl diphosphate + beta-D-GlcNAc-(1-&gt;4)-Mur2Ac(oyl-L-Ala-gamma-D-Glu-L-Lys-D-Ala-D-Ala)-di-trans,octa-cis-undecaprenyl diphosphate = [GlcNAc-(1-&gt;4)-Mur2Ac(oyl-L-Ala-gamma-D-Glu-L-Lys-D-Ala-D-Ala)](n+1)-di-trans,octa-cis-undecaprenyl diphosphate + di-trans,octa-cis-undecaprenyl diphosphate + H(+)</text>
        <dbReference type="Rhea" id="RHEA:23708"/>
        <dbReference type="Rhea" id="RHEA-COMP:9602"/>
        <dbReference type="Rhea" id="RHEA-COMP:9603"/>
        <dbReference type="ChEBI" id="CHEBI:15378"/>
        <dbReference type="ChEBI" id="CHEBI:58405"/>
        <dbReference type="ChEBI" id="CHEBI:60033"/>
        <dbReference type="ChEBI" id="CHEBI:78435"/>
        <dbReference type="EC" id="2.4.99.28"/>
    </reaction>
</comment>
<keyword evidence="11" id="KW-0573">Peptidoglycan synthesis</keyword>
<dbReference type="GO" id="GO:0009252">
    <property type="term" value="P:peptidoglycan biosynthetic process"/>
    <property type="evidence" value="ECO:0007669"/>
    <property type="project" value="UniProtKB-KW"/>
</dbReference>
<dbReference type="PANTHER" id="PTHR32282">
    <property type="entry name" value="BINDING PROTEIN TRANSPEPTIDASE, PUTATIVE-RELATED"/>
    <property type="match status" value="1"/>
</dbReference>
<name>A0A398B740_9BACI</name>
<gene>
    <name evidence="19" type="ORF">D1953_11110</name>
</gene>
<evidence type="ECO:0000256" key="9">
    <source>
        <dbReference type="ARBA" id="ARBA00022801"/>
    </source>
</evidence>